<evidence type="ECO:0000256" key="12">
    <source>
        <dbReference type="SAM" id="MobiDB-lite"/>
    </source>
</evidence>
<dbReference type="PANTHER" id="PTHR10217:SF435">
    <property type="entry name" value="POTASSIUM VOLTAGE-GATED CHANNEL PROTEIN EAG"/>
    <property type="match status" value="1"/>
</dbReference>
<keyword evidence="5" id="KW-0631">Potassium channel</keyword>
<dbReference type="SUPFAM" id="SSF81324">
    <property type="entry name" value="Voltage-gated potassium channels"/>
    <property type="match status" value="1"/>
</dbReference>
<keyword evidence="16" id="KW-1185">Reference proteome</keyword>
<dbReference type="PRINTS" id="PR01463">
    <property type="entry name" value="EAGCHANLFMLY"/>
</dbReference>
<name>A0AAD1X301_EUPCR</name>
<evidence type="ECO:0000256" key="9">
    <source>
        <dbReference type="ARBA" id="ARBA00023065"/>
    </source>
</evidence>
<dbReference type="Gene3D" id="1.10.287.70">
    <property type="match status" value="1"/>
</dbReference>
<proteinExistence type="predicted"/>
<sequence length="887" mass="102141">MLIFCISSISRFNLSQNAEIKRHIGVIQAESDSDNSKQDEPPDKGNGARRRGGFLEKLQDSSKNLGSFKGSPKLFNSRISLFPNTKKLSNESDTISSFSSNTPQKGIKNIIVGKRARKRFFCTAREQNRIRWDLFIVLLATWNLFYIPYSVSFEAYIISQFFTNIMNWLIDLFFLIDIFINFRTTVVDPVTGDDIYNTKVIAKQYIQGKFWIDLLASIPFDIVTLFFSDSASGTLTFELFGLLKLIRVLRLSRLITYMNLQDELKMSLKLIKLFFFLVMYIHCVGCIWFFIVKENEKWLPPLDYVWVGTNIYSEDPFTQYCSSIYHSMLILGGNDLGPRGKIQLVFISSVLFAGAIINANIFGNMAVIISQLNKKATKFQEKVENANTSMKNLSIPEEIKEEVHRYLTYTKSTSDHQEEINKFLSLISPSLKELVVKHISLQGISKNQIFKSRPNIFDQILPELNTLLYTPEDTIVRQGEAPDMIYFISKGECEVYVTDQHSDECHVKNLSIGEYFGEVAILKNCKRTATVKSKNFSTFTGLNKNAFINVLERYPDIKNDMNNHIASNYNDKWNKFCKFALANVDFLQHEIPENIIDEIFYKLELLNVNKGKYLFKNGKICRNLHIIVSGEAEILIKNVDGQETYLDSLYRGCSTGTYSILTGDPYSFSFRATTDCLLLTLSDKSIEELREKYEELNLIISEYEQYIAEEGLPYCDYKFYRSGHSEMTPLKKFQLGIRRIMRIVKSYQSNRLIAILQMIQSNNKKTLKIKQNKKEEIMLRKQSIRTNQTLKSDQKQEKKLILLSSKINMLMRVVDEQTKMMHEMRNDLKAHIGLERVELDSVAVLSNTTSEFHSDSSMPSHAMASGLRKPSPSFRNKARCISALSNK</sequence>
<dbReference type="Pfam" id="PF00027">
    <property type="entry name" value="cNMP_binding"/>
    <property type="match status" value="2"/>
</dbReference>
<protein>
    <recommendedName>
        <fullName evidence="14">Cyclic nucleotide-binding domain-containing protein</fullName>
    </recommendedName>
</protein>
<keyword evidence="4 13" id="KW-0812">Transmembrane</keyword>
<keyword evidence="2" id="KW-0813">Transport</keyword>
<evidence type="ECO:0000256" key="11">
    <source>
        <dbReference type="ARBA" id="ARBA00023303"/>
    </source>
</evidence>
<keyword evidence="7" id="KW-0630">Potassium</keyword>
<evidence type="ECO:0000256" key="6">
    <source>
        <dbReference type="ARBA" id="ARBA00022882"/>
    </source>
</evidence>
<dbReference type="Gene3D" id="2.60.120.10">
    <property type="entry name" value="Jelly Rolls"/>
    <property type="match status" value="2"/>
</dbReference>
<dbReference type="InterPro" id="IPR050818">
    <property type="entry name" value="KCNH_animal-type"/>
</dbReference>
<evidence type="ECO:0000256" key="13">
    <source>
        <dbReference type="SAM" id="Phobius"/>
    </source>
</evidence>
<reference evidence="15" key="1">
    <citation type="submission" date="2023-07" db="EMBL/GenBank/DDBJ databases">
        <authorList>
            <consortium name="AG Swart"/>
            <person name="Singh M."/>
            <person name="Singh A."/>
            <person name="Seah K."/>
            <person name="Emmerich C."/>
        </authorList>
    </citation>
    <scope>NUCLEOTIDE SEQUENCE</scope>
    <source>
        <strain evidence="15">DP1</strain>
    </source>
</reference>
<comment type="caution">
    <text evidence="15">The sequence shown here is derived from an EMBL/GenBank/DDBJ whole genome shotgun (WGS) entry which is preliminary data.</text>
</comment>
<dbReference type="InterPro" id="IPR003938">
    <property type="entry name" value="K_chnl_volt-dep_EAG/ELK/ERG"/>
</dbReference>
<dbReference type="GO" id="GO:0005886">
    <property type="term" value="C:plasma membrane"/>
    <property type="evidence" value="ECO:0007669"/>
    <property type="project" value="TreeGrafter"/>
</dbReference>
<evidence type="ECO:0000256" key="2">
    <source>
        <dbReference type="ARBA" id="ARBA00022448"/>
    </source>
</evidence>
<evidence type="ECO:0000256" key="5">
    <source>
        <dbReference type="ARBA" id="ARBA00022826"/>
    </source>
</evidence>
<keyword evidence="3" id="KW-0633">Potassium transport</keyword>
<evidence type="ECO:0000256" key="4">
    <source>
        <dbReference type="ARBA" id="ARBA00022692"/>
    </source>
</evidence>
<dbReference type="GO" id="GO:0005249">
    <property type="term" value="F:voltage-gated potassium channel activity"/>
    <property type="evidence" value="ECO:0007669"/>
    <property type="project" value="InterPro"/>
</dbReference>
<dbReference type="Pfam" id="PF00520">
    <property type="entry name" value="Ion_trans"/>
    <property type="match status" value="1"/>
</dbReference>
<dbReference type="GO" id="GO:0034702">
    <property type="term" value="C:monoatomic ion channel complex"/>
    <property type="evidence" value="ECO:0007669"/>
    <property type="project" value="UniProtKB-KW"/>
</dbReference>
<evidence type="ECO:0000256" key="7">
    <source>
        <dbReference type="ARBA" id="ARBA00022958"/>
    </source>
</evidence>
<dbReference type="InterPro" id="IPR005821">
    <property type="entry name" value="Ion_trans_dom"/>
</dbReference>
<dbReference type="CDD" id="cd00038">
    <property type="entry name" value="CAP_ED"/>
    <property type="match status" value="2"/>
</dbReference>
<evidence type="ECO:0000313" key="15">
    <source>
        <dbReference type="EMBL" id="CAI2361123.1"/>
    </source>
</evidence>
<feature type="transmembrane region" description="Helical" evidence="13">
    <location>
        <begin position="233"/>
        <end position="249"/>
    </location>
</feature>
<feature type="domain" description="Cyclic nucleotide-binding" evidence="14">
    <location>
        <begin position="459"/>
        <end position="568"/>
    </location>
</feature>
<accession>A0AAD1X301</accession>
<dbReference type="PROSITE" id="PS00889">
    <property type="entry name" value="CNMP_BINDING_2"/>
    <property type="match status" value="1"/>
</dbReference>
<evidence type="ECO:0000256" key="8">
    <source>
        <dbReference type="ARBA" id="ARBA00022989"/>
    </source>
</evidence>
<organism evidence="15 16">
    <name type="scientific">Euplotes crassus</name>
    <dbReference type="NCBI Taxonomy" id="5936"/>
    <lineage>
        <taxon>Eukaryota</taxon>
        <taxon>Sar</taxon>
        <taxon>Alveolata</taxon>
        <taxon>Ciliophora</taxon>
        <taxon>Intramacronucleata</taxon>
        <taxon>Spirotrichea</taxon>
        <taxon>Hypotrichia</taxon>
        <taxon>Euplotida</taxon>
        <taxon>Euplotidae</taxon>
        <taxon>Moneuplotes</taxon>
    </lineage>
</organism>
<dbReference type="GO" id="GO:0042391">
    <property type="term" value="P:regulation of membrane potential"/>
    <property type="evidence" value="ECO:0007669"/>
    <property type="project" value="TreeGrafter"/>
</dbReference>
<feature type="transmembrane region" description="Helical" evidence="13">
    <location>
        <begin position="132"/>
        <end position="149"/>
    </location>
</feature>
<keyword evidence="9" id="KW-0406">Ion transport</keyword>
<keyword evidence="6" id="KW-0851">Voltage-gated channel</keyword>
<dbReference type="SUPFAM" id="SSF51206">
    <property type="entry name" value="cAMP-binding domain-like"/>
    <property type="match status" value="2"/>
</dbReference>
<dbReference type="InterPro" id="IPR018490">
    <property type="entry name" value="cNMP-bd_dom_sf"/>
</dbReference>
<dbReference type="InterPro" id="IPR018488">
    <property type="entry name" value="cNMP-bd_CS"/>
</dbReference>
<feature type="compositionally biased region" description="Basic and acidic residues" evidence="12">
    <location>
        <begin position="34"/>
        <end position="43"/>
    </location>
</feature>
<comment type="subcellular location">
    <subcellularLocation>
        <location evidence="1">Membrane</location>
        <topology evidence="1">Multi-pass membrane protein</topology>
    </subcellularLocation>
</comment>
<keyword evidence="11" id="KW-0407">Ion channel</keyword>
<dbReference type="InterPro" id="IPR000595">
    <property type="entry name" value="cNMP-bd_dom"/>
</dbReference>
<keyword evidence="8 13" id="KW-1133">Transmembrane helix</keyword>
<evidence type="ECO:0000256" key="3">
    <source>
        <dbReference type="ARBA" id="ARBA00022538"/>
    </source>
</evidence>
<dbReference type="PANTHER" id="PTHR10217">
    <property type="entry name" value="VOLTAGE AND LIGAND GATED POTASSIUM CHANNEL"/>
    <property type="match status" value="1"/>
</dbReference>
<dbReference type="InterPro" id="IPR014710">
    <property type="entry name" value="RmlC-like_jellyroll"/>
</dbReference>
<feature type="region of interest" description="Disordered" evidence="12">
    <location>
        <begin position="851"/>
        <end position="874"/>
    </location>
</feature>
<keyword evidence="10 13" id="KW-0472">Membrane</keyword>
<feature type="transmembrane region" description="Helical" evidence="13">
    <location>
        <begin position="270"/>
        <end position="291"/>
    </location>
</feature>
<dbReference type="PROSITE" id="PS50042">
    <property type="entry name" value="CNMP_BINDING_3"/>
    <property type="match status" value="2"/>
</dbReference>
<gene>
    <name evidence="15" type="ORF">ECRASSUSDP1_LOCUS2433</name>
</gene>
<feature type="domain" description="Cyclic nucleotide-binding" evidence="14">
    <location>
        <begin position="587"/>
        <end position="689"/>
    </location>
</feature>
<dbReference type="Gene3D" id="1.10.287.630">
    <property type="entry name" value="Helix hairpin bin"/>
    <property type="match status" value="1"/>
</dbReference>
<feature type="region of interest" description="Disordered" evidence="12">
    <location>
        <begin position="29"/>
        <end position="51"/>
    </location>
</feature>
<dbReference type="Proteomes" id="UP001295684">
    <property type="component" value="Unassembled WGS sequence"/>
</dbReference>
<dbReference type="AlphaFoldDB" id="A0AAD1X301"/>
<evidence type="ECO:0000256" key="1">
    <source>
        <dbReference type="ARBA" id="ARBA00004141"/>
    </source>
</evidence>
<dbReference type="EMBL" id="CAMPGE010002324">
    <property type="protein sequence ID" value="CAI2361123.1"/>
    <property type="molecule type" value="Genomic_DNA"/>
</dbReference>
<dbReference type="SMART" id="SM00100">
    <property type="entry name" value="cNMP"/>
    <property type="match status" value="2"/>
</dbReference>
<evidence type="ECO:0000313" key="16">
    <source>
        <dbReference type="Proteomes" id="UP001295684"/>
    </source>
</evidence>
<evidence type="ECO:0000256" key="10">
    <source>
        <dbReference type="ARBA" id="ARBA00023136"/>
    </source>
</evidence>
<evidence type="ECO:0000259" key="14">
    <source>
        <dbReference type="PROSITE" id="PS50042"/>
    </source>
</evidence>
<feature type="transmembrane region" description="Helical" evidence="13">
    <location>
        <begin position="155"/>
        <end position="176"/>
    </location>
</feature>